<comment type="caution">
    <text evidence="5">The sequence shown here is derived from an EMBL/GenBank/DDBJ whole genome shotgun (WGS) entry which is preliminary data.</text>
</comment>
<dbReference type="CDD" id="cd07989">
    <property type="entry name" value="LPLAT_AGPAT-like"/>
    <property type="match status" value="1"/>
</dbReference>
<organism evidence="5 6">
    <name type="scientific">Limnobacter litoralis</name>
    <dbReference type="NCBI Taxonomy" id="481366"/>
    <lineage>
        <taxon>Bacteria</taxon>
        <taxon>Pseudomonadati</taxon>
        <taxon>Pseudomonadota</taxon>
        <taxon>Betaproteobacteria</taxon>
        <taxon>Burkholderiales</taxon>
        <taxon>Burkholderiaceae</taxon>
        <taxon>Limnobacter</taxon>
    </lineage>
</organism>
<dbReference type="PANTHER" id="PTHR10434:SF40">
    <property type="entry name" value="1-ACYL-SN-GLYCEROL-3-PHOSPHATE ACYLTRANSFERASE"/>
    <property type="match status" value="1"/>
</dbReference>
<dbReference type="SUPFAM" id="SSF69593">
    <property type="entry name" value="Glycerol-3-phosphate (1)-acyltransferase"/>
    <property type="match status" value="1"/>
</dbReference>
<evidence type="ECO:0000313" key="6">
    <source>
        <dbReference type="Proteomes" id="UP001156664"/>
    </source>
</evidence>
<accession>A0ABQ5YXE5</accession>
<name>A0ABQ5YXE5_9BURK</name>
<comment type="pathway">
    <text evidence="1">Lipid metabolism.</text>
</comment>
<protein>
    <submittedName>
        <fullName evidence="5">1-acyl-sn-glycerol-3-phosphate acyltransferase</fullName>
    </submittedName>
</protein>
<evidence type="ECO:0000313" key="5">
    <source>
        <dbReference type="EMBL" id="GLR27167.1"/>
    </source>
</evidence>
<dbReference type="SMART" id="SM00563">
    <property type="entry name" value="PlsC"/>
    <property type="match status" value="1"/>
</dbReference>
<evidence type="ECO:0000256" key="1">
    <source>
        <dbReference type="ARBA" id="ARBA00005189"/>
    </source>
</evidence>
<dbReference type="Pfam" id="PF01553">
    <property type="entry name" value="Acyltransferase"/>
    <property type="match status" value="1"/>
</dbReference>
<dbReference type="RefSeq" id="WP_284281899.1">
    <property type="nucleotide sequence ID" value="NZ_BSOJ01000028.1"/>
</dbReference>
<evidence type="ECO:0000256" key="2">
    <source>
        <dbReference type="ARBA" id="ARBA00022679"/>
    </source>
</evidence>
<gene>
    <name evidence="5" type="ORF">GCM10007875_22580</name>
</gene>
<feature type="domain" description="Phospholipid/glycerol acyltransferase" evidence="4">
    <location>
        <begin position="73"/>
        <end position="189"/>
    </location>
</feature>
<keyword evidence="6" id="KW-1185">Reference proteome</keyword>
<evidence type="ECO:0000259" key="4">
    <source>
        <dbReference type="SMART" id="SM00563"/>
    </source>
</evidence>
<dbReference type="EMBL" id="BSOJ01000028">
    <property type="protein sequence ID" value="GLR27167.1"/>
    <property type="molecule type" value="Genomic_DNA"/>
</dbReference>
<proteinExistence type="predicted"/>
<reference evidence="6" key="1">
    <citation type="journal article" date="2019" name="Int. J. Syst. Evol. Microbiol.">
        <title>The Global Catalogue of Microorganisms (GCM) 10K type strain sequencing project: providing services to taxonomists for standard genome sequencing and annotation.</title>
        <authorList>
            <consortium name="The Broad Institute Genomics Platform"/>
            <consortium name="The Broad Institute Genome Sequencing Center for Infectious Disease"/>
            <person name="Wu L."/>
            <person name="Ma J."/>
        </authorList>
    </citation>
    <scope>NUCLEOTIDE SEQUENCE [LARGE SCALE GENOMIC DNA]</scope>
    <source>
        <strain evidence="6">NBRC 105857</strain>
    </source>
</reference>
<evidence type="ECO:0000256" key="3">
    <source>
        <dbReference type="ARBA" id="ARBA00023315"/>
    </source>
</evidence>
<keyword evidence="2" id="KW-0808">Transferase</keyword>
<sequence length="254" mass="29128">MRSFVGSILFFLYVVLYTPIHATALLLASPFISIRNRYVVACWWNYLNILMLKWLCGIDWVVEGREQLPNTGAIILAKHQSAWETFGIPALLLPRQLCLVFKRELQYVPFFGWCLWVLRMVPIDRKKGVEAFEQIKQRAGERMKQGAWMMFFPEGTRVPVGFKRRYKTGGTRLAVATNTPVVPVAVNAGEFWKRKGFFKQAGTVTLRFGPAISPEGHDADSLMAEVEKWIETQMHQISPERYTSAETPLVRGKE</sequence>
<dbReference type="Proteomes" id="UP001156664">
    <property type="component" value="Unassembled WGS sequence"/>
</dbReference>
<dbReference type="InterPro" id="IPR002123">
    <property type="entry name" value="Plipid/glycerol_acylTrfase"/>
</dbReference>
<dbReference type="GO" id="GO:0016746">
    <property type="term" value="F:acyltransferase activity"/>
    <property type="evidence" value="ECO:0007669"/>
    <property type="project" value="UniProtKB-KW"/>
</dbReference>
<keyword evidence="3 5" id="KW-0012">Acyltransferase</keyword>
<dbReference type="PANTHER" id="PTHR10434">
    <property type="entry name" value="1-ACYL-SN-GLYCEROL-3-PHOSPHATE ACYLTRANSFERASE"/>
    <property type="match status" value="1"/>
</dbReference>